<evidence type="ECO:0000313" key="4">
    <source>
        <dbReference type="Proteomes" id="UP000005090"/>
    </source>
</evidence>
<evidence type="ECO:0000256" key="2">
    <source>
        <dbReference type="SAM" id="SignalP"/>
    </source>
</evidence>
<evidence type="ECO:0000256" key="1">
    <source>
        <dbReference type="SAM" id="MobiDB-lite"/>
    </source>
</evidence>
<evidence type="ECO:0008006" key="5">
    <source>
        <dbReference type="Google" id="ProtNLM"/>
    </source>
</evidence>
<dbReference type="eggNOG" id="ENOG502ZGM6">
    <property type="taxonomic scope" value="Bacteria"/>
</dbReference>
<proteinExistence type="predicted"/>
<dbReference type="AlphaFoldDB" id="H8GIB4"/>
<dbReference type="EMBL" id="CM001475">
    <property type="protein sequence ID" value="EIC31426.1"/>
    <property type="molecule type" value="Genomic_DNA"/>
</dbReference>
<dbReference type="Proteomes" id="UP000005090">
    <property type="component" value="Chromosome"/>
</dbReference>
<dbReference type="STRING" id="686340.Metal_3782"/>
<keyword evidence="4" id="KW-1185">Reference proteome</keyword>
<feature type="signal peptide" evidence="2">
    <location>
        <begin position="1"/>
        <end position="24"/>
    </location>
</feature>
<feature type="region of interest" description="Disordered" evidence="1">
    <location>
        <begin position="159"/>
        <end position="179"/>
    </location>
</feature>
<gene>
    <name evidence="3" type="ORF">Metal_3782</name>
</gene>
<name>H8GIB4_METAL</name>
<accession>H8GIB4</accession>
<keyword evidence="2" id="KW-0732">Signal</keyword>
<protein>
    <recommendedName>
        <fullName evidence="5">Carboxypeptidase regulatory-like domain-containing protein</fullName>
    </recommendedName>
</protein>
<feature type="chain" id="PRO_5003613567" description="Carboxypeptidase regulatory-like domain-containing protein" evidence="2">
    <location>
        <begin position="25"/>
        <end position="179"/>
    </location>
</feature>
<evidence type="ECO:0000313" key="3">
    <source>
        <dbReference type="EMBL" id="EIC31426.1"/>
    </source>
</evidence>
<dbReference type="HOGENOM" id="CLU_1501808_0_0_6"/>
<reference evidence="3 4" key="1">
    <citation type="journal article" date="2013" name="Genome Announc.">
        <title>Genome Sequence of the Obligate Gammaproteobacterial Methanotroph Methylomicrobium album Strain BG8.</title>
        <authorList>
            <person name="Kits K.D."/>
            <person name="Kalyuzhnaya M.G."/>
            <person name="Klotz M.G."/>
            <person name="Jetten M.S."/>
            <person name="Op den Camp H.J."/>
            <person name="Vuilleumier S."/>
            <person name="Bringel F."/>
            <person name="Dispirito A.A."/>
            <person name="Murrell J.C."/>
            <person name="Bruce D."/>
            <person name="Cheng J.F."/>
            <person name="Copeland A."/>
            <person name="Goodwin L."/>
            <person name="Hauser L."/>
            <person name="Lajus A."/>
            <person name="Land M.L."/>
            <person name="Lapidus A."/>
            <person name="Lucas S."/>
            <person name="Medigue C."/>
            <person name="Pitluck S."/>
            <person name="Woyke T."/>
            <person name="Zeytun A."/>
            <person name="Stein L.Y."/>
        </authorList>
    </citation>
    <scope>NUCLEOTIDE SEQUENCE [LARGE SCALE GENOMIC DNA]</scope>
    <source>
        <strain evidence="3 4">BG8</strain>
    </source>
</reference>
<sequence>MPMNSFSFPRGVLAASLLALITVAGCGNETPKSAFPQQTVRKYEQAVTLEGMVSDDKGPVKSGTVKVSDEKGAVIAEMALQGSEHYRVQVPAGTALPILLTFYPVAGGEQLVTAVIHPTVTKYDITPLSTAIAKKAKALGGYTHGNLLVAAESMGTVPESNKTTAGFRGDPTKQYGGWH</sequence>
<dbReference type="RefSeq" id="WP_005374771.1">
    <property type="nucleotide sequence ID" value="NZ_CM001475.1"/>
</dbReference>
<organism evidence="3 4">
    <name type="scientific">Methylomicrobium album BG8</name>
    <dbReference type="NCBI Taxonomy" id="686340"/>
    <lineage>
        <taxon>Bacteria</taxon>
        <taxon>Pseudomonadati</taxon>
        <taxon>Pseudomonadota</taxon>
        <taxon>Gammaproteobacteria</taxon>
        <taxon>Methylococcales</taxon>
        <taxon>Methylococcaceae</taxon>
        <taxon>Methylomicrobium</taxon>
    </lineage>
</organism>